<dbReference type="RefSeq" id="WP_145297469.1">
    <property type="nucleotide sequence ID" value="NZ_CP036299.1"/>
</dbReference>
<feature type="transmembrane region" description="Helical" evidence="1">
    <location>
        <begin position="111"/>
        <end position="130"/>
    </location>
</feature>
<organism evidence="2 3">
    <name type="scientific">Planctopirus ephydatiae</name>
    <dbReference type="NCBI Taxonomy" id="2528019"/>
    <lineage>
        <taxon>Bacteria</taxon>
        <taxon>Pseudomonadati</taxon>
        <taxon>Planctomycetota</taxon>
        <taxon>Planctomycetia</taxon>
        <taxon>Planctomycetales</taxon>
        <taxon>Planctomycetaceae</taxon>
        <taxon>Planctopirus</taxon>
    </lineage>
</organism>
<evidence type="ECO:0000313" key="2">
    <source>
        <dbReference type="EMBL" id="QDV29515.1"/>
    </source>
</evidence>
<dbReference type="EMBL" id="CP036299">
    <property type="protein sequence ID" value="QDV29515.1"/>
    <property type="molecule type" value="Genomic_DNA"/>
</dbReference>
<feature type="transmembrane region" description="Helical" evidence="1">
    <location>
        <begin position="372"/>
        <end position="388"/>
    </location>
</feature>
<reference evidence="2 3" key="1">
    <citation type="submission" date="2019-02" db="EMBL/GenBank/DDBJ databases">
        <title>Deep-cultivation of Planctomycetes and their phenomic and genomic characterization uncovers novel biology.</title>
        <authorList>
            <person name="Wiegand S."/>
            <person name="Jogler M."/>
            <person name="Boedeker C."/>
            <person name="Pinto D."/>
            <person name="Vollmers J."/>
            <person name="Rivas-Marin E."/>
            <person name="Kohn T."/>
            <person name="Peeters S.H."/>
            <person name="Heuer A."/>
            <person name="Rast P."/>
            <person name="Oberbeckmann S."/>
            <person name="Bunk B."/>
            <person name="Jeske O."/>
            <person name="Meyerdierks A."/>
            <person name="Storesund J.E."/>
            <person name="Kallscheuer N."/>
            <person name="Luecker S."/>
            <person name="Lage O.M."/>
            <person name="Pohl T."/>
            <person name="Merkel B.J."/>
            <person name="Hornburger P."/>
            <person name="Mueller R.-W."/>
            <person name="Bruemmer F."/>
            <person name="Labrenz M."/>
            <person name="Spormann A.M."/>
            <person name="Op den Camp H."/>
            <person name="Overmann J."/>
            <person name="Amann R."/>
            <person name="Jetten M.S.M."/>
            <person name="Mascher T."/>
            <person name="Medema M.H."/>
            <person name="Devos D.P."/>
            <person name="Kaster A.-K."/>
            <person name="Ovreas L."/>
            <person name="Rohde M."/>
            <person name="Galperin M.Y."/>
            <person name="Jogler C."/>
        </authorList>
    </citation>
    <scope>NUCLEOTIDE SEQUENCE [LARGE SCALE GENOMIC DNA]</scope>
    <source>
        <strain evidence="2 3">Spb1</strain>
    </source>
</reference>
<proteinExistence type="predicted"/>
<dbReference type="Proteomes" id="UP000315349">
    <property type="component" value="Chromosome"/>
</dbReference>
<feature type="transmembrane region" description="Helical" evidence="1">
    <location>
        <begin position="151"/>
        <end position="169"/>
    </location>
</feature>
<keyword evidence="1" id="KW-1133">Transmembrane helix</keyword>
<feature type="transmembrane region" description="Helical" evidence="1">
    <location>
        <begin position="175"/>
        <end position="202"/>
    </location>
</feature>
<feature type="transmembrane region" description="Helical" evidence="1">
    <location>
        <begin position="337"/>
        <end position="360"/>
    </location>
</feature>
<name>A0A518GLH7_9PLAN</name>
<keyword evidence="1" id="KW-0472">Membrane</keyword>
<evidence type="ECO:0000313" key="3">
    <source>
        <dbReference type="Proteomes" id="UP000315349"/>
    </source>
</evidence>
<accession>A0A518GLH7</accession>
<feature type="transmembrane region" description="Helical" evidence="1">
    <location>
        <begin position="26"/>
        <end position="44"/>
    </location>
</feature>
<feature type="transmembrane region" description="Helical" evidence="1">
    <location>
        <begin position="65"/>
        <end position="85"/>
    </location>
</feature>
<evidence type="ECO:0000256" key="1">
    <source>
        <dbReference type="SAM" id="Phobius"/>
    </source>
</evidence>
<feature type="transmembrane region" description="Helical" evidence="1">
    <location>
        <begin position="400"/>
        <end position="418"/>
    </location>
</feature>
<sequence length="442" mass="48714">MHAVFLLVLIAGSVWFGASRRRPDVYTLAFAAAFIYFLPGTFGYTNDPSFFYEALGTKRTISLDAKTHIVMTLIVASIWASAWIWDHTYPKAKVPVKPFPAGLSRDQRPEATFVSTLMVISCVGLAMVVWSCGSNLVTAEKDDFLASIDRWFLLWSSTIVLLLPAAVLTGHRNGIIVGVIMLLLSMYFGSRSEFAIAIMATFLVQMSNATPVRIVLDNPGRVIAGLFLGMTVFVYKSIQYFVKTGDYEAALRLLGEWNTYATSVSESEPFVTQVILNEVLARDFVVDPSHYIGQIIVNLLPFGNVVAGGGETFNSCYQPALFPDVRYGMAGNCWAQVYASFGWIGLLLFVVLFNGVLALVQSAALKSGARGRVVLMVMAAYWAFYFHRNDIGFQITIEKRILIIGLACGLVSMAMTSNRQGLARQRGMDSMLREIAGPSPMR</sequence>
<keyword evidence="1" id="KW-0812">Transmembrane</keyword>
<gene>
    <name evidence="2" type="ORF">Spb1_14220</name>
</gene>
<dbReference type="OrthoDB" id="1967228at2"/>
<keyword evidence="3" id="KW-1185">Reference proteome</keyword>
<feature type="transmembrane region" description="Helical" evidence="1">
    <location>
        <begin position="222"/>
        <end position="242"/>
    </location>
</feature>
<dbReference type="AlphaFoldDB" id="A0A518GLH7"/>
<protein>
    <submittedName>
        <fullName evidence="2">Uncharacterized protein</fullName>
    </submittedName>
</protein>
<dbReference type="KEGG" id="peh:Spb1_14220"/>